<keyword evidence="2" id="KW-0547">Nucleotide-binding</keyword>
<dbReference type="GO" id="GO:0043531">
    <property type="term" value="F:ADP binding"/>
    <property type="evidence" value="ECO:0007669"/>
    <property type="project" value="InterPro"/>
</dbReference>
<dbReference type="Proteomes" id="UP000824120">
    <property type="component" value="Chromosome 4"/>
</dbReference>
<keyword evidence="3" id="KW-0611">Plant defense</keyword>
<dbReference type="AlphaFoldDB" id="A0A9J5ZBI7"/>
<keyword evidence="4" id="KW-0067">ATP-binding</keyword>
<evidence type="ECO:0000256" key="1">
    <source>
        <dbReference type="ARBA" id="ARBA00022614"/>
    </source>
</evidence>
<feature type="non-terminal residue" evidence="6">
    <location>
        <position position="1"/>
    </location>
</feature>
<dbReference type="GO" id="GO:0006952">
    <property type="term" value="P:defense response"/>
    <property type="evidence" value="ECO:0007669"/>
    <property type="project" value="UniProtKB-KW"/>
</dbReference>
<dbReference type="Pfam" id="PF23559">
    <property type="entry name" value="WHD_DRP"/>
    <property type="match status" value="1"/>
</dbReference>
<proteinExistence type="predicted"/>
<dbReference type="InterPro" id="IPR058922">
    <property type="entry name" value="WHD_DRP"/>
</dbReference>
<organism evidence="6 7">
    <name type="scientific">Solanum commersonii</name>
    <name type="common">Commerson's wild potato</name>
    <name type="synonym">Commerson's nightshade</name>
    <dbReference type="NCBI Taxonomy" id="4109"/>
    <lineage>
        <taxon>Eukaryota</taxon>
        <taxon>Viridiplantae</taxon>
        <taxon>Streptophyta</taxon>
        <taxon>Embryophyta</taxon>
        <taxon>Tracheophyta</taxon>
        <taxon>Spermatophyta</taxon>
        <taxon>Magnoliopsida</taxon>
        <taxon>eudicotyledons</taxon>
        <taxon>Gunneridae</taxon>
        <taxon>Pentapetalae</taxon>
        <taxon>asterids</taxon>
        <taxon>lamiids</taxon>
        <taxon>Solanales</taxon>
        <taxon>Solanaceae</taxon>
        <taxon>Solanoideae</taxon>
        <taxon>Solaneae</taxon>
        <taxon>Solanum</taxon>
    </lineage>
</organism>
<dbReference type="SUPFAM" id="SSF52540">
    <property type="entry name" value="P-loop containing nucleoside triphosphate hydrolases"/>
    <property type="match status" value="1"/>
</dbReference>
<evidence type="ECO:0000259" key="5">
    <source>
        <dbReference type="Pfam" id="PF23559"/>
    </source>
</evidence>
<evidence type="ECO:0000256" key="3">
    <source>
        <dbReference type="ARBA" id="ARBA00022821"/>
    </source>
</evidence>
<dbReference type="OrthoDB" id="1302781at2759"/>
<evidence type="ECO:0000313" key="6">
    <source>
        <dbReference type="EMBL" id="KAG5610217.1"/>
    </source>
</evidence>
<name>A0A9J5ZBI7_SOLCO</name>
<dbReference type="PANTHER" id="PTHR33463:SF218">
    <property type="entry name" value="DISEASE RESISTANCE PROTEIN RPS2-LIKE"/>
    <property type="match status" value="1"/>
</dbReference>
<dbReference type="InterPro" id="IPR027417">
    <property type="entry name" value="P-loop_NTPase"/>
</dbReference>
<dbReference type="GO" id="GO:0005524">
    <property type="term" value="F:ATP binding"/>
    <property type="evidence" value="ECO:0007669"/>
    <property type="project" value="UniProtKB-KW"/>
</dbReference>
<dbReference type="InterPro" id="IPR050905">
    <property type="entry name" value="Plant_NBS-LRR"/>
</dbReference>
<evidence type="ECO:0000256" key="2">
    <source>
        <dbReference type="ARBA" id="ARBA00022741"/>
    </source>
</evidence>
<protein>
    <recommendedName>
        <fullName evidence="5">Disease resistance protein winged helix domain-containing protein</fullName>
    </recommendedName>
</protein>
<feature type="domain" description="Disease resistance protein winged helix" evidence="5">
    <location>
        <begin position="117"/>
        <end position="174"/>
    </location>
</feature>
<dbReference type="EMBL" id="JACXVP010000004">
    <property type="protein sequence ID" value="KAG5610217.1"/>
    <property type="molecule type" value="Genomic_DNA"/>
</dbReference>
<dbReference type="Gene3D" id="1.10.8.430">
    <property type="entry name" value="Helical domain of apoptotic protease-activating factors"/>
    <property type="match status" value="1"/>
</dbReference>
<reference evidence="6 7" key="1">
    <citation type="submission" date="2020-09" db="EMBL/GenBank/DDBJ databases">
        <title>De no assembly of potato wild relative species, Solanum commersonii.</title>
        <authorList>
            <person name="Cho K."/>
        </authorList>
    </citation>
    <scope>NUCLEOTIDE SEQUENCE [LARGE SCALE GENOMIC DNA]</scope>
    <source>
        <strain evidence="6">LZ3.2</strain>
        <tissue evidence="6">Leaf</tissue>
    </source>
</reference>
<sequence>DESWRLFVKNVGDVANLKDIQPLEKENAREYGGLPLAITVIGTSMRGKTRVELWENVLKSLTMSEPHNKDIVEKVYMVIKWSFDSLESQDIESSSVNKKRGDIQSYLLYCSLYPAAISIDDLIYYWWADGFLSEHDTYEEAYNRGITIIGSLKDACLLQEAHEIDYVKMHDVVRHVRISFVSNEIKCLHDCFTKFPETTSLLLQVNELLEDIPHEFFLSFPALKDVLDCNNTRL</sequence>
<comment type="caution">
    <text evidence="6">The sequence shown here is derived from an EMBL/GenBank/DDBJ whole genome shotgun (WGS) entry which is preliminary data.</text>
</comment>
<dbReference type="PANTHER" id="PTHR33463">
    <property type="entry name" value="NB-ARC DOMAIN-CONTAINING PROTEIN-RELATED"/>
    <property type="match status" value="1"/>
</dbReference>
<evidence type="ECO:0000313" key="7">
    <source>
        <dbReference type="Proteomes" id="UP000824120"/>
    </source>
</evidence>
<accession>A0A9J5ZBI7</accession>
<keyword evidence="1" id="KW-0433">Leucine-rich repeat</keyword>
<keyword evidence="7" id="KW-1185">Reference proteome</keyword>
<gene>
    <name evidence="6" type="ORF">H5410_021498</name>
</gene>
<evidence type="ECO:0000256" key="4">
    <source>
        <dbReference type="ARBA" id="ARBA00022840"/>
    </source>
</evidence>
<dbReference type="InterPro" id="IPR042197">
    <property type="entry name" value="Apaf_helical"/>
</dbReference>